<dbReference type="PANTHER" id="PTHR43394:SF1">
    <property type="entry name" value="ATP-BINDING CASSETTE SUB-FAMILY B MEMBER 10, MITOCHONDRIAL"/>
    <property type="match status" value="1"/>
</dbReference>
<accession>A0ABN2VJT5</accession>
<dbReference type="InterPro" id="IPR017871">
    <property type="entry name" value="ABC_transporter-like_CS"/>
</dbReference>
<feature type="domain" description="ABC transporter" evidence="8">
    <location>
        <begin position="364"/>
        <end position="611"/>
    </location>
</feature>
<dbReference type="SUPFAM" id="SSF52540">
    <property type="entry name" value="P-loop containing nucleoside triphosphate hydrolases"/>
    <property type="match status" value="1"/>
</dbReference>
<dbReference type="PROSITE" id="PS50929">
    <property type="entry name" value="ABC_TM1F"/>
    <property type="match status" value="1"/>
</dbReference>
<dbReference type="InterPro" id="IPR011527">
    <property type="entry name" value="ABC1_TM_dom"/>
</dbReference>
<dbReference type="InterPro" id="IPR036640">
    <property type="entry name" value="ABC1_TM_sf"/>
</dbReference>
<evidence type="ECO:0000259" key="9">
    <source>
        <dbReference type="PROSITE" id="PS50929"/>
    </source>
</evidence>
<dbReference type="Gene3D" id="3.40.50.300">
    <property type="entry name" value="P-loop containing nucleotide triphosphate hydrolases"/>
    <property type="match status" value="1"/>
</dbReference>
<keyword evidence="3" id="KW-0547">Nucleotide-binding</keyword>
<feature type="transmembrane region" description="Helical" evidence="7">
    <location>
        <begin position="38"/>
        <end position="58"/>
    </location>
</feature>
<dbReference type="SMART" id="SM00382">
    <property type="entry name" value="AAA"/>
    <property type="match status" value="1"/>
</dbReference>
<keyword evidence="4 10" id="KW-0067">ATP-binding</keyword>
<proteinExistence type="predicted"/>
<keyword evidence="5 7" id="KW-1133">Transmembrane helix</keyword>
<dbReference type="Gene3D" id="1.20.1560.10">
    <property type="entry name" value="ABC transporter type 1, transmembrane domain"/>
    <property type="match status" value="1"/>
</dbReference>
<feature type="transmembrane region" description="Helical" evidence="7">
    <location>
        <begin position="177"/>
        <end position="198"/>
    </location>
</feature>
<evidence type="ECO:0000256" key="7">
    <source>
        <dbReference type="SAM" id="Phobius"/>
    </source>
</evidence>
<evidence type="ECO:0000259" key="8">
    <source>
        <dbReference type="PROSITE" id="PS50893"/>
    </source>
</evidence>
<evidence type="ECO:0000313" key="11">
    <source>
        <dbReference type="Proteomes" id="UP001500016"/>
    </source>
</evidence>
<evidence type="ECO:0000256" key="4">
    <source>
        <dbReference type="ARBA" id="ARBA00022840"/>
    </source>
</evidence>
<gene>
    <name evidence="10" type="ORF">GCM10009801_08270</name>
</gene>
<protein>
    <submittedName>
        <fullName evidence="10">ABC transporter ATP-binding protein</fullName>
    </submittedName>
</protein>
<feature type="transmembrane region" description="Helical" evidence="7">
    <location>
        <begin position="79"/>
        <end position="98"/>
    </location>
</feature>
<dbReference type="InterPro" id="IPR003439">
    <property type="entry name" value="ABC_transporter-like_ATP-bd"/>
</dbReference>
<reference evidence="10 11" key="1">
    <citation type="journal article" date="2019" name="Int. J. Syst. Evol. Microbiol.">
        <title>The Global Catalogue of Microorganisms (GCM) 10K type strain sequencing project: providing services to taxonomists for standard genome sequencing and annotation.</title>
        <authorList>
            <consortium name="The Broad Institute Genomics Platform"/>
            <consortium name="The Broad Institute Genome Sequencing Center for Infectious Disease"/>
            <person name="Wu L."/>
            <person name="Ma J."/>
        </authorList>
    </citation>
    <scope>NUCLEOTIDE SEQUENCE [LARGE SCALE GENOMIC DNA]</scope>
    <source>
        <strain evidence="10 11">JCM 15478</strain>
    </source>
</reference>
<evidence type="ECO:0000256" key="2">
    <source>
        <dbReference type="ARBA" id="ARBA00022692"/>
    </source>
</evidence>
<comment type="subcellular location">
    <subcellularLocation>
        <location evidence="1">Cell membrane</location>
        <topology evidence="1">Multi-pass membrane protein</topology>
    </subcellularLocation>
</comment>
<dbReference type="InterPro" id="IPR003593">
    <property type="entry name" value="AAA+_ATPase"/>
</dbReference>
<dbReference type="Proteomes" id="UP001500016">
    <property type="component" value="Unassembled WGS sequence"/>
</dbReference>
<dbReference type="PROSITE" id="PS50893">
    <property type="entry name" value="ABC_TRANSPORTER_2"/>
    <property type="match status" value="1"/>
</dbReference>
<feature type="domain" description="ABC transmembrane type-1" evidence="9">
    <location>
        <begin position="40"/>
        <end position="326"/>
    </location>
</feature>
<dbReference type="SUPFAM" id="SSF90123">
    <property type="entry name" value="ABC transporter transmembrane region"/>
    <property type="match status" value="1"/>
</dbReference>
<sequence>MPETVPETAPGTVPRSRLRLRAALICVALQFQATRAGASAMFGTAVAAGLLPAFGAWLGKLLFDEIGRGGDADTARATYLALSVAAVGALTALLQQLAGYLDEVVRQRLVVAVEDRLFARVNEFRGLRFFESPAFHDRLRLAQEAAQDAPHNITMFSQLSVQAVATVSGFTGVLLAVWPPMVGLLFLSGGAALVAQLFQARRQAEVSEIVSGKYRRRLFYRGLLTDPRAAKEIRLFGLGGFLHSRLVTALGDATDAELRVARRGTLVQSGFALLNAAVTGLGTVIVATGAAQGRFSVGDVTLFIAAAAGIQSTFGGFVMQAGMAVEGIRLFGHYLDVMELPDDLRTAAEESDGSAPVRPLARGIELRDVWFRYDDSGPWVLRGVDLTVPAGAAVGLVGRNGAGKSTLVKLLCRFYDPVRGSILWDGVDLRALDVEELRRRIGVTFQDHMAYDLTAQENIGVGDLPRLEDREGVRAAAREAEIDEKLAGLPSGYDTLLSRVQVDDYDAAPGVTLSGGQWQRVALARSLMRRDSELLILDEPSSALDAQAEHDINRTLRAHREGRTSLLVSHRLSALRDADVIVVLEDGAVVETGTHDALMSEQGRYAHLFAVQAAGYQDARVGEASPVSEATAGER</sequence>
<name>A0ABN2VJT5_9ACTN</name>
<dbReference type="InterPro" id="IPR039421">
    <property type="entry name" value="Type_1_exporter"/>
</dbReference>
<comment type="caution">
    <text evidence="10">The sequence shown here is derived from an EMBL/GenBank/DDBJ whole genome shotgun (WGS) entry which is preliminary data.</text>
</comment>
<evidence type="ECO:0000256" key="6">
    <source>
        <dbReference type="ARBA" id="ARBA00023136"/>
    </source>
</evidence>
<evidence type="ECO:0000256" key="1">
    <source>
        <dbReference type="ARBA" id="ARBA00004651"/>
    </source>
</evidence>
<dbReference type="PROSITE" id="PS00211">
    <property type="entry name" value="ABC_TRANSPORTER_1"/>
    <property type="match status" value="1"/>
</dbReference>
<keyword evidence="2 7" id="KW-0812">Transmembrane</keyword>
<evidence type="ECO:0000256" key="5">
    <source>
        <dbReference type="ARBA" id="ARBA00022989"/>
    </source>
</evidence>
<keyword evidence="6 7" id="KW-0472">Membrane</keyword>
<organism evidence="10 11">
    <name type="scientific">Streptomyces albiaxialis</name>
    <dbReference type="NCBI Taxonomy" id="329523"/>
    <lineage>
        <taxon>Bacteria</taxon>
        <taxon>Bacillati</taxon>
        <taxon>Actinomycetota</taxon>
        <taxon>Actinomycetes</taxon>
        <taxon>Kitasatosporales</taxon>
        <taxon>Streptomycetaceae</taxon>
        <taxon>Streptomyces</taxon>
    </lineage>
</organism>
<dbReference type="Pfam" id="PF00005">
    <property type="entry name" value="ABC_tran"/>
    <property type="match status" value="1"/>
</dbReference>
<feature type="transmembrane region" description="Helical" evidence="7">
    <location>
        <begin position="271"/>
        <end position="291"/>
    </location>
</feature>
<dbReference type="GO" id="GO:0005524">
    <property type="term" value="F:ATP binding"/>
    <property type="evidence" value="ECO:0007669"/>
    <property type="project" value="UniProtKB-KW"/>
</dbReference>
<dbReference type="InterPro" id="IPR027417">
    <property type="entry name" value="P-loop_NTPase"/>
</dbReference>
<evidence type="ECO:0000313" key="10">
    <source>
        <dbReference type="EMBL" id="GAA2063979.1"/>
    </source>
</evidence>
<dbReference type="RefSeq" id="WP_344523996.1">
    <property type="nucleotide sequence ID" value="NZ_BAAAPE010000001.1"/>
</dbReference>
<dbReference type="PANTHER" id="PTHR43394">
    <property type="entry name" value="ATP-DEPENDENT PERMEASE MDL1, MITOCHONDRIAL"/>
    <property type="match status" value="1"/>
</dbReference>
<evidence type="ECO:0000256" key="3">
    <source>
        <dbReference type="ARBA" id="ARBA00022741"/>
    </source>
</evidence>
<dbReference type="EMBL" id="BAAAPE010000001">
    <property type="protein sequence ID" value="GAA2063979.1"/>
    <property type="molecule type" value="Genomic_DNA"/>
</dbReference>
<keyword evidence="11" id="KW-1185">Reference proteome</keyword>